<dbReference type="CDD" id="cd04724">
    <property type="entry name" value="Tryptophan_synthase_alpha"/>
    <property type="match status" value="1"/>
</dbReference>
<dbReference type="SUPFAM" id="SSF51366">
    <property type="entry name" value="Ribulose-phoshate binding barrel"/>
    <property type="match status" value="1"/>
</dbReference>
<evidence type="ECO:0000256" key="6">
    <source>
        <dbReference type="ARBA" id="ARBA00023141"/>
    </source>
</evidence>
<evidence type="ECO:0000313" key="11">
    <source>
        <dbReference type="EMBL" id="ASJ24240.1"/>
    </source>
</evidence>
<dbReference type="Gene3D" id="3.20.20.70">
    <property type="entry name" value="Aldolase class I"/>
    <property type="match status" value="1"/>
</dbReference>
<dbReference type="EC" id="4.2.1.20" evidence="9"/>
<evidence type="ECO:0000256" key="8">
    <source>
        <dbReference type="ARBA" id="ARBA00049047"/>
    </source>
</evidence>
<dbReference type="HAMAP" id="MF_00131">
    <property type="entry name" value="Trp_synth_alpha"/>
    <property type="match status" value="1"/>
</dbReference>
<dbReference type="Pfam" id="PF00290">
    <property type="entry name" value="Trp_syntA"/>
    <property type="match status" value="1"/>
</dbReference>
<evidence type="ECO:0000256" key="9">
    <source>
        <dbReference type="HAMAP-Rule" id="MF_00131"/>
    </source>
</evidence>
<proteinExistence type="inferred from homology"/>
<evidence type="ECO:0000256" key="4">
    <source>
        <dbReference type="ARBA" id="ARBA00022605"/>
    </source>
</evidence>
<keyword evidence="5 9" id="KW-0822">Tryptophan biosynthesis</keyword>
<comment type="catalytic activity">
    <reaction evidence="8 9">
        <text>(1S,2R)-1-C-(indol-3-yl)glycerol 3-phosphate + L-serine = D-glyceraldehyde 3-phosphate + L-tryptophan + H2O</text>
        <dbReference type="Rhea" id="RHEA:10532"/>
        <dbReference type="ChEBI" id="CHEBI:15377"/>
        <dbReference type="ChEBI" id="CHEBI:33384"/>
        <dbReference type="ChEBI" id="CHEBI:57912"/>
        <dbReference type="ChEBI" id="CHEBI:58866"/>
        <dbReference type="ChEBI" id="CHEBI:59776"/>
        <dbReference type="EC" id="4.2.1.20"/>
    </reaction>
</comment>
<evidence type="ECO:0000256" key="3">
    <source>
        <dbReference type="ARBA" id="ARBA00011270"/>
    </source>
</evidence>
<dbReference type="OrthoDB" id="9804578at2"/>
<evidence type="ECO:0000256" key="1">
    <source>
        <dbReference type="ARBA" id="ARBA00003365"/>
    </source>
</evidence>
<evidence type="ECO:0000256" key="7">
    <source>
        <dbReference type="ARBA" id="ARBA00023239"/>
    </source>
</evidence>
<feature type="active site" description="Proton acceptor" evidence="9">
    <location>
        <position position="49"/>
    </location>
</feature>
<dbReference type="InterPro" id="IPR013785">
    <property type="entry name" value="Aldolase_TIM"/>
</dbReference>
<evidence type="ECO:0000256" key="5">
    <source>
        <dbReference type="ARBA" id="ARBA00022822"/>
    </source>
</evidence>
<dbReference type="GO" id="GO:0005829">
    <property type="term" value="C:cytosol"/>
    <property type="evidence" value="ECO:0007669"/>
    <property type="project" value="TreeGrafter"/>
</dbReference>
<name>A0A248LHJ2_9NEIS</name>
<comment type="pathway">
    <text evidence="2 9">Amino-acid biosynthesis; L-tryptophan biosynthesis; L-tryptophan from chorismate: step 5/5.</text>
</comment>
<evidence type="ECO:0000313" key="12">
    <source>
        <dbReference type="Proteomes" id="UP000197424"/>
    </source>
</evidence>
<evidence type="ECO:0000256" key="10">
    <source>
        <dbReference type="RuleBase" id="RU003662"/>
    </source>
</evidence>
<keyword evidence="7 9" id="KW-0456">Lyase</keyword>
<evidence type="ECO:0000256" key="2">
    <source>
        <dbReference type="ARBA" id="ARBA00004733"/>
    </source>
</evidence>
<comment type="similarity">
    <text evidence="9 10">Belongs to the TrpA family.</text>
</comment>
<dbReference type="NCBIfam" id="TIGR00262">
    <property type="entry name" value="trpA"/>
    <property type="match status" value="1"/>
</dbReference>
<sequence length="264" mass="27538">MNRIDERLAALKAAGRKALIPFITAGDPEPDMTVSLMHALVRGGADVIELGIPFSDPMADGPVIQRASERALARGMTLARVLEMVAGFRRTDPDTPVVLMGYLNPVEAMGYTAFASAARAAGVDGVLTVDCPPEESDEYAQVLQSHGLATVFLVAPTTPAARLAAVARLARGYVYYVSIKGVTGAATLDVADVARQVGALREHLSLPVGVGFGIRDAETARAIGEVADAVVIGSRLVQEIEAAGAQAPDRLQALLAGIRQALDA</sequence>
<dbReference type="EMBL" id="CP022115">
    <property type="protein sequence ID" value="ASJ24240.1"/>
    <property type="molecule type" value="Genomic_DNA"/>
</dbReference>
<dbReference type="PANTHER" id="PTHR43406">
    <property type="entry name" value="TRYPTOPHAN SYNTHASE, ALPHA CHAIN"/>
    <property type="match status" value="1"/>
</dbReference>
<keyword evidence="6 9" id="KW-0057">Aromatic amino acid biosynthesis</keyword>
<comment type="function">
    <text evidence="1 9">The alpha subunit is responsible for the aldol cleavage of indoleglycerol phosphate to indole and glyceraldehyde 3-phosphate.</text>
</comment>
<protein>
    <recommendedName>
        <fullName evidence="9">Tryptophan synthase alpha chain</fullName>
        <ecNumber evidence="9">4.2.1.20</ecNumber>
    </recommendedName>
</protein>
<comment type="subunit">
    <text evidence="3 9">Tetramer of two alpha and two beta chains.</text>
</comment>
<dbReference type="InterPro" id="IPR002028">
    <property type="entry name" value="Trp_synthase_suA"/>
</dbReference>
<reference evidence="12" key="1">
    <citation type="submission" date="2017-06" db="EMBL/GenBank/DDBJ databases">
        <title>Whole genome sequence of Laribacter hongkongensis LHGZ1.</title>
        <authorList>
            <person name="Chen D."/>
            <person name="Wu H."/>
            <person name="Chen J."/>
        </authorList>
    </citation>
    <scope>NUCLEOTIDE SEQUENCE [LARGE SCALE GENOMIC DNA]</scope>
    <source>
        <strain evidence="12">LHGZ1</strain>
    </source>
</reference>
<gene>
    <name evidence="9" type="primary">trpA</name>
    <name evidence="11" type="ORF">LHGZ1_1409</name>
</gene>
<dbReference type="PROSITE" id="PS00167">
    <property type="entry name" value="TRP_SYNTHASE_ALPHA"/>
    <property type="match status" value="1"/>
</dbReference>
<organism evidence="11 12">
    <name type="scientific">Laribacter hongkongensis</name>
    <dbReference type="NCBI Taxonomy" id="168471"/>
    <lineage>
        <taxon>Bacteria</taxon>
        <taxon>Pseudomonadati</taxon>
        <taxon>Pseudomonadota</taxon>
        <taxon>Betaproteobacteria</taxon>
        <taxon>Neisseriales</taxon>
        <taxon>Aquaspirillaceae</taxon>
        <taxon>Laribacter</taxon>
    </lineage>
</organism>
<dbReference type="PANTHER" id="PTHR43406:SF1">
    <property type="entry name" value="TRYPTOPHAN SYNTHASE ALPHA CHAIN, CHLOROPLASTIC"/>
    <property type="match status" value="1"/>
</dbReference>
<dbReference type="UniPathway" id="UPA00035">
    <property type="reaction ID" value="UER00044"/>
</dbReference>
<dbReference type="RefSeq" id="WP_088860614.1">
    <property type="nucleotide sequence ID" value="NZ_CP022115.1"/>
</dbReference>
<dbReference type="AlphaFoldDB" id="A0A248LHJ2"/>
<dbReference type="Proteomes" id="UP000197424">
    <property type="component" value="Chromosome"/>
</dbReference>
<keyword evidence="4 9" id="KW-0028">Amino-acid biosynthesis</keyword>
<accession>A0A248LHJ2</accession>
<feature type="active site" description="Proton acceptor" evidence="9">
    <location>
        <position position="60"/>
    </location>
</feature>
<dbReference type="FunFam" id="3.20.20.70:FF:000037">
    <property type="entry name" value="Tryptophan synthase alpha chain"/>
    <property type="match status" value="1"/>
</dbReference>
<dbReference type="InterPro" id="IPR011060">
    <property type="entry name" value="RibuloseP-bd_barrel"/>
</dbReference>
<dbReference type="GO" id="GO:0004834">
    <property type="term" value="F:tryptophan synthase activity"/>
    <property type="evidence" value="ECO:0007669"/>
    <property type="project" value="UniProtKB-UniRule"/>
</dbReference>
<dbReference type="InterPro" id="IPR018204">
    <property type="entry name" value="Trp_synthase_alpha_AS"/>
</dbReference>